<name>A0A1H3RXS5_9PSEU</name>
<keyword evidence="1" id="KW-1133">Transmembrane helix</keyword>
<dbReference type="OrthoDB" id="9809977at2"/>
<evidence type="ECO:0008006" key="4">
    <source>
        <dbReference type="Google" id="ProtNLM"/>
    </source>
</evidence>
<dbReference type="AlphaFoldDB" id="A0A1H3RXS5"/>
<proteinExistence type="predicted"/>
<feature type="transmembrane region" description="Helical" evidence="1">
    <location>
        <begin position="37"/>
        <end position="60"/>
    </location>
</feature>
<feature type="transmembrane region" description="Helical" evidence="1">
    <location>
        <begin position="7"/>
        <end position="25"/>
    </location>
</feature>
<feature type="transmembrane region" description="Helical" evidence="1">
    <location>
        <begin position="135"/>
        <end position="154"/>
    </location>
</feature>
<organism evidence="2 3">
    <name type="scientific">Saccharopolyspora shandongensis</name>
    <dbReference type="NCBI Taxonomy" id="418495"/>
    <lineage>
        <taxon>Bacteria</taxon>
        <taxon>Bacillati</taxon>
        <taxon>Actinomycetota</taxon>
        <taxon>Actinomycetes</taxon>
        <taxon>Pseudonocardiales</taxon>
        <taxon>Pseudonocardiaceae</taxon>
        <taxon>Saccharopolyspora</taxon>
    </lineage>
</organism>
<dbReference type="STRING" id="418495.SAMN05216215_105814"/>
<feature type="transmembrane region" description="Helical" evidence="1">
    <location>
        <begin position="103"/>
        <end position="123"/>
    </location>
</feature>
<evidence type="ECO:0000256" key="1">
    <source>
        <dbReference type="SAM" id="Phobius"/>
    </source>
</evidence>
<evidence type="ECO:0000313" key="2">
    <source>
        <dbReference type="EMBL" id="SDZ29659.1"/>
    </source>
</evidence>
<dbReference type="RefSeq" id="WP_093275852.1">
    <property type="nucleotide sequence ID" value="NZ_FNOK01000058.1"/>
</dbReference>
<evidence type="ECO:0000313" key="3">
    <source>
        <dbReference type="Proteomes" id="UP000199529"/>
    </source>
</evidence>
<dbReference type="EMBL" id="FNOK01000058">
    <property type="protein sequence ID" value="SDZ29659.1"/>
    <property type="molecule type" value="Genomic_DNA"/>
</dbReference>
<gene>
    <name evidence="2" type="ORF">SAMN05216215_105814</name>
</gene>
<reference evidence="3" key="1">
    <citation type="submission" date="2016-10" db="EMBL/GenBank/DDBJ databases">
        <authorList>
            <person name="Varghese N."/>
            <person name="Submissions S."/>
        </authorList>
    </citation>
    <scope>NUCLEOTIDE SEQUENCE [LARGE SCALE GENOMIC DNA]</scope>
    <source>
        <strain evidence="3">CGMCC 4.3530</strain>
    </source>
</reference>
<feature type="transmembrane region" description="Helical" evidence="1">
    <location>
        <begin position="72"/>
        <end position="91"/>
    </location>
</feature>
<dbReference type="InterPro" id="IPR049713">
    <property type="entry name" value="Pr6Pr-like"/>
</dbReference>
<keyword evidence="3" id="KW-1185">Reference proteome</keyword>
<keyword evidence="1" id="KW-0812">Transmembrane</keyword>
<feature type="transmembrane region" description="Helical" evidence="1">
    <location>
        <begin position="174"/>
        <end position="194"/>
    </location>
</feature>
<sequence length="215" mass="23271">MRRPAATLFRIAVALAAAVGIYLSTKDGSFTGSLVYFTIQSNVVVAVVFAWAAVATACGAGHPPTWLKGGTTLYIAITGLVYNLVLAGQPFQMTAALSDTWELGNQLVHLVTPIAAAVDWLLFDEHRRFRWASALHWLAYPFGYLAFALIRGALLDRYPYPFLDVNALGYGGMALNVVIYGGAFWLLGLAMVAVDRALPRRTPEPTTPTPQRIAA</sequence>
<dbReference type="Proteomes" id="UP000199529">
    <property type="component" value="Unassembled WGS sequence"/>
</dbReference>
<keyword evidence="1" id="KW-0472">Membrane</keyword>
<dbReference type="NCBIfam" id="NF038065">
    <property type="entry name" value="Pr6Pr"/>
    <property type="match status" value="1"/>
</dbReference>
<accession>A0A1H3RXS5</accession>
<protein>
    <recommendedName>
        <fullName evidence="4">FAR-17a/AIG1-like protein</fullName>
    </recommendedName>
</protein>